<evidence type="ECO:0000259" key="4">
    <source>
        <dbReference type="PROSITE" id="PS50893"/>
    </source>
</evidence>
<evidence type="ECO:0000313" key="6">
    <source>
        <dbReference type="Proteomes" id="UP000267841"/>
    </source>
</evidence>
<gene>
    <name evidence="5" type="ORF">BCF55_1291</name>
</gene>
<dbReference type="GO" id="GO:0043190">
    <property type="term" value="C:ATP-binding cassette (ABC) transporter complex"/>
    <property type="evidence" value="ECO:0007669"/>
    <property type="project" value="InterPro"/>
</dbReference>
<evidence type="ECO:0000313" key="5">
    <source>
        <dbReference type="EMBL" id="RLJ71002.1"/>
    </source>
</evidence>
<accession>A0A497XV18</accession>
<dbReference type="InterPro" id="IPR017871">
    <property type="entry name" value="ABC_transporter-like_CS"/>
</dbReference>
<dbReference type="SMART" id="SM00382">
    <property type="entry name" value="AAA"/>
    <property type="match status" value="1"/>
</dbReference>
<protein>
    <submittedName>
        <fullName evidence="5">Lipopolysaccharide export system ATP-binding protein</fullName>
    </submittedName>
</protein>
<keyword evidence="2" id="KW-0547">Nucleotide-binding</keyword>
<evidence type="ECO:0000256" key="1">
    <source>
        <dbReference type="ARBA" id="ARBA00022448"/>
    </source>
</evidence>
<proteinExistence type="predicted"/>
<dbReference type="OrthoDB" id="9805514at2"/>
<dbReference type="EMBL" id="RCCJ01000001">
    <property type="protein sequence ID" value="RLJ71002.1"/>
    <property type="molecule type" value="Genomic_DNA"/>
</dbReference>
<comment type="caution">
    <text evidence="5">The sequence shown here is derived from an EMBL/GenBank/DDBJ whole genome shotgun (WGS) entry which is preliminary data.</text>
</comment>
<keyword evidence="1" id="KW-0813">Transport</keyword>
<dbReference type="SUPFAM" id="SSF52540">
    <property type="entry name" value="P-loop containing nucleoside triphosphate hydrolases"/>
    <property type="match status" value="1"/>
</dbReference>
<dbReference type="GO" id="GO:0055085">
    <property type="term" value="P:transmembrane transport"/>
    <property type="evidence" value="ECO:0007669"/>
    <property type="project" value="InterPro"/>
</dbReference>
<dbReference type="PROSITE" id="PS00211">
    <property type="entry name" value="ABC_TRANSPORTER_1"/>
    <property type="match status" value="1"/>
</dbReference>
<keyword evidence="6" id="KW-1185">Reference proteome</keyword>
<dbReference type="PANTHER" id="PTHR45772">
    <property type="entry name" value="CONSERVED COMPONENT OF ABC TRANSPORTER FOR NATURAL AMINO ACIDS-RELATED"/>
    <property type="match status" value="1"/>
</dbReference>
<feature type="domain" description="ABC transporter" evidence="4">
    <location>
        <begin position="2"/>
        <end position="234"/>
    </location>
</feature>
<dbReference type="Proteomes" id="UP000267841">
    <property type="component" value="Unassembled WGS sequence"/>
</dbReference>
<sequence length="238" mass="26941">MLRAKNLKKNFKGRKVIKNVSLRLERGEVVGLLGPNGAGKTTLFNSLVGFVKVDGGVIEIDGEDITHLPPHERAKKGIAFLPQEHTLFEDLTVIDNLLIFLEFFTDSWEEAVTRAEALLEDFGLLSFRNQKAYTLSGGQKRRLEIARSLITKPKYIFFDEPFAGLDPIIVSDIRKMVRDLKHQDIGILITDHNVRETISIVDRVYIISEGKIIAKGHPSDVVELEDVRKTYLGEDFRL</sequence>
<dbReference type="PANTHER" id="PTHR45772:SF10">
    <property type="entry name" value="LIPOPOLYSACCHARIDE EXPORT SYSTEM ATP-BINDING PROTEIN LPTB"/>
    <property type="match status" value="1"/>
</dbReference>
<dbReference type="InterPro" id="IPR003593">
    <property type="entry name" value="AAA+_ATPase"/>
</dbReference>
<organism evidence="5 6">
    <name type="scientific">Hydrogenivirga caldilitoris</name>
    <dbReference type="NCBI Taxonomy" id="246264"/>
    <lineage>
        <taxon>Bacteria</taxon>
        <taxon>Pseudomonadati</taxon>
        <taxon>Aquificota</taxon>
        <taxon>Aquificia</taxon>
        <taxon>Aquificales</taxon>
        <taxon>Aquificaceae</taxon>
        <taxon>Hydrogenivirga</taxon>
    </lineage>
</organism>
<dbReference type="CDD" id="cd03218">
    <property type="entry name" value="ABC_YhbG"/>
    <property type="match status" value="1"/>
</dbReference>
<dbReference type="InterPro" id="IPR003439">
    <property type="entry name" value="ABC_transporter-like_ATP-bd"/>
</dbReference>
<dbReference type="RefSeq" id="WP_121011668.1">
    <property type="nucleotide sequence ID" value="NZ_RCCJ01000001.1"/>
</dbReference>
<keyword evidence="3 5" id="KW-0067">ATP-binding</keyword>
<dbReference type="InterPro" id="IPR051120">
    <property type="entry name" value="ABC_AA/LPS_Transport"/>
</dbReference>
<dbReference type="Pfam" id="PF00005">
    <property type="entry name" value="ABC_tran"/>
    <property type="match status" value="1"/>
</dbReference>
<dbReference type="AlphaFoldDB" id="A0A497XV18"/>
<dbReference type="InterPro" id="IPR030921">
    <property type="entry name" value="LPS_export_LptB"/>
</dbReference>
<name>A0A497XV18_9AQUI</name>
<dbReference type="InterPro" id="IPR027417">
    <property type="entry name" value="P-loop_NTPase"/>
</dbReference>
<dbReference type="NCBIfam" id="TIGR04406">
    <property type="entry name" value="LPS_export_lptB"/>
    <property type="match status" value="1"/>
</dbReference>
<dbReference type="PROSITE" id="PS50893">
    <property type="entry name" value="ABC_TRANSPORTER_2"/>
    <property type="match status" value="1"/>
</dbReference>
<dbReference type="GO" id="GO:0016887">
    <property type="term" value="F:ATP hydrolysis activity"/>
    <property type="evidence" value="ECO:0007669"/>
    <property type="project" value="InterPro"/>
</dbReference>
<reference evidence="5 6" key="1">
    <citation type="submission" date="2018-10" db="EMBL/GenBank/DDBJ databases">
        <title>Genomic Encyclopedia of Archaeal and Bacterial Type Strains, Phase II (KMG-II): from individual species to whole genera.</title>
        <authorList>
            <person name="Goeker M."/>
        </authorList>
    </citation>
    <scope>NUCLEOTIDE SEQUENCE [LARGE SCALE GENOMIC DNA]</scope>
    <source>
        <strain evidence="5 6">DSM 16510</strain>
    </source>
</reference>
<evidence type="ECO:0000256" key="2">
    <source>
        <dbReference type="ARBA" id="ARBA00022741"/>
    </source>
</evidence>
<evidence type="ECO:0000256" key="3">
    <source>
        <dbReference type="ARBA" id="ARBA00022840"/>
    </source>
</evidence>
<dbReference type="GO" id="GO:0005524">
    <property type="term" value="F:ATP binding"/>
    <property type="evidence" value="ECO:0007669"/>
    <property type="project" value="UniProtKB-KW"/>
</dbReference>
<dbReference type="Gene3D" id="3.40.50.300">
    <property type="entry name" value="P-loop containing nucleotide triphosphate hydrolases"/>
    <property type="match status" value="1"/>
</dbReference>